<dbReference type="EnsemblMetazoa" id="GBRI018745-RA">
    <property type="protein sequence ID" value="GBRI018745-PA"/>
    <property type="gene ID" value="GBRI018745"/>
</dbReference>
<evidence type="ECO:0000313" key="1">
    <source>
        <dbReference type="EnsemblMetazoa" id="GBRI018745-PA"/>
    </source>
</evidence>
<dbReference type="VEuPathDB" id="VectorBase:GBRI018745"/>
<accession>A0A1A9WGC8</accession>
<evidence type="ECO:0000313" key="2">
    <source>
        <dbReference type="Proteomes" id="UP000091820"/>
    </source>
</evidence>
<protein>
    <submittedName>
        <fullName evidence="1">Uncharacterized protein</fullName>
    </submittedName>
</protein>
<reference evidence="1" key="2">
    <citation type="submission" date="2020-05" db="UniProtKB">
        <authorList>
            <consortium name="EnsemblMetazoa"/>
        </authorList>
    </citation>
    <scope>IDENTIFICATION</scope>
    <source>
        <strain evidence="1">IAEA</strain>
    </source>
</reference>
<keyword evidence="2" id="KW-1185">Reference proteome</keyword>
<reference evidence="2" key="1">
    <citation type="submission" date="2014-03" db="EMBL/GenBank/DDBJ databases">
        <authorList>
            <person name="Aksoy S."/>
            <person name="Warren W."/>
            <person name="Wilson R.K."/>
        </authorList>
    </citation>
    <scope>NUCLEOTIDE SEQUENCE [LARGE SCALE GENOMIC DNA]</scope>
    <source>
        <strain evidence="2">IAEA</strain>
    </source>
</reference>
<organism evidence="1 2">
    <name type="scientific">Glossina brevipalpis</name>
    <dbReference type="NCBI Taxonomy" id="37001"/>
    <lineage>
        <taxon>Eukaryota</taxon>
        <taxon>Metazoa</taxon>
        <taxon>Ecdysozoa</taxon>
        <taxon>Arthropoda</taxon>
        <taxon>Hexapoda</taxon>
        <taxon>Insecta</taxon>
        <taxon>Pterygota</taxon>
        <taxon>Neoptera</taxon>
        <taxon>Endopterygota</taxon>
        <taxon>Diptera</taxon>
        <taxon>Brachycera</taxon>
        <taxon>Muscomorpha</taxon>
        <taxon>Hippoboscoidea</taxon>
        <taxon>Glossinidae</taxon>
        <taxon>Glossina</taxon>
    </lineage>
</organism>
<proteinExistence type="predicted"/>
<name>A0A1A9WGC8_9MUSC</name>
<dbReference type="AlphaFoldDB" id="A0A1A9WGC8"/>
<sequence length="116" mass="13372">MTFYNTLHVVNELVEKFDVTNNKKGSYIHIHETNKKSHKYVVIKQYHIGLAAILSGTIEPILLTANTLTIEQKWIRDEMMQTSNYGNEAILFLKGELNFWGTTNISDKDCNKKVIL</sequence>
<dbReference type="Proteomes" id="UP000091820">
    <property type="component" value="Unassembled WGS sequence"/>
</dbReference>